<organism evidence="3">
    <name type="scientific">Desulfatirhabdium butyrativorans</name>
    <dbReference type="NCBI Taxonomy" id="340467"/>
    <lineage>
        <taxon>Bacteria</taxon>
        <taxon>Pseudomonadati</taxon>
        <taxon>Thermodesulfobacteriota</taxon>
        <taxon>Desulfobacteria</taxon>
        <taxon>Desulfobacterales</taxon>
        <taxon>Desulfatirhabdiaceae</taxon>
        <taxon>Desulfatirhabdium</taxon>
    </lineage>
</organism>
<proteinExistence type="predicted"/>
<dbReference type="GO" id="GO:0006935">
    <property type="term" value="P:chemotaxis"/>
    <property type="evidence" value="ECO:0007669"/>
    <property type="project" value="UniProtKB-KW"/>
</dbReference>
<sequence>MTAGALNATLMEVASEMLESLAFMFSTPDTTDFDPPESDAFRIVTVEFDGPFSGALVLMAAEETLPELTASMLGVEETEISSEQKEDALKETLNVVCGNLLPRIAGKEAVFDIARPISMSRIELEALLQVRQPMAKVLLDLDAGSWMFWLFQRS</sequence>
<dbReference type="EMBL" id="DSUH01000223">
    <property type="protein sequence ID" value="HGU33086.1"/>
    <property type="molecule type" value="Genomic_DNA"/>
</dbReference>
<evidence type="ECO:0000259" key="2">
    <source>
        <dbReference type="Pfam" id="PF13690"/>
    </source>
</evidence>
<accession>A0A7C4MR39</accession>
<feature type="domain" description="Chemotaxis phosphatase CheX-like" evidence="2">
    <location>
        <begin position="43"/>
        <end position="119"/>
    </location>
</feature>
<dbReference type="Pfam" id="PF13690">
    <property type="entry name" value="CheX"/>
    <property type="match status" value="1"/>
</dbReference>
<dbReference type="AlphaFoldDB" id="A0A7C4MR39"/>
<evidence type="ECO:0000256" key="1">
    <source>
        <dbReference type="ARBA" id="ARBA00022500"/>
    </source>
</evidence>
<dbReference type="Gene3D" id="3.40.1550.10">
    <property type="entry name" value="CheC-like"/>
    <property type="match status" value="1"/>
</dbReference>
<keyword evidence="1" id="KW-0145">Chemotaxis</keyword>
<protein>
    <recommendedName>
        <fullName evidence="2">Chemotaxis phosphatase CheX-like domain-containing protein</fullName>
    </recommendedName>
</protein>
<comment type="caution">
    <text evidence="3">The sequence shown here is derived from an EMBL/GenBank/DDBJ whole genome shotgun (WGS) entry which is preliminary data.</text>
</comment>
<reference evidence="3" key="1">
    <citation type="journal article" date="2020" name="mSystems">
        <title>Genome- and Community-Level Interaction Insights into Carbon Utilization and Element Cycling Functions of Hydrothermarchaeota in Hydrothermal Sediment.</title>
        <authorList>
            <person name="Zhou Z."/>
            <person name="Liu Y."/>
            <person name="Xu W."/>
            <person name="Pan J."/>
            <person name="Luo Z.H."/>
            <person name="Li M."/>
        </authorList>
    </citation>
    <scope>NUCLEOTIDE SEQUENCE [LARGE SCALE GENOMIC DNA]</scope>
    <source>
        <strain evidence="3">SpSt-477</strain>
    </source>
</reference>
<dbReference type="InterPro" id="IPR028051">
    <property type="entry name" value="CheX-like_dom"/>
</dbReference>
<gene>
    <name evidence="3" type="ORF">ENS29_09550</name>
</gene>
<dbReference type="SUPFAM" id="SSF103039">
    <property type="entry name" value="CheC-like"/>
    <property type="match status" value="1"/>
</dbReference>
<dbReference type="InterPro" id="IPR028976">
    <property type="entry name" value="CheC-like_sf"/>
</dbReference>
<evidence type="ECO:0000313" key="3">
    <source>
        <dbReference type="EMBL" id="HGU33086.1"/>
    </source>
</evidence>
<name>A0A7C4MR39_9BACT</name>